<name>A0ABR7HJA4_9FIRM</name>
<dbReference type="InterPro" id="IPR006195">
    <property type="entry name" value="aa-tRNA-synth_II"/>
</dbReference>
<keyword evidence="12" id="KW-1185">Reference proteome</keyword>
<dbReference type="SUPFAM" id="SSF55681">
    <property type="entry name" value="Class II aaRS and biotin synthetases"/>
    <property type="match status" value="1"/>
</dbReference>
<comment type="subcellular location">
    <subcellularLocation>
        <location evidence="1 9">Cytoplasm</location>
    </subcellularLocation>
</comment>
<organism evidence="11 12">
    <name type="scientific">Ruminococcus intestinalis</name>
    <dbReference type="NCBI Taxonomy" id="2763066"/>
    <lineage>
        <taxon>Bacteria</taxon>
        <taxon>Bacillati</taxon>
        <taxon>Bacillota</taxon>
        <taxon>Clostridia</taxon>
        <taxon>Eubacteriales</taxon>
        <taxon>Oscillospiraceae</taxon>
        <taxon>Ruminococcus</taxon>
    </lineage>
</organism>
<dbReference type="PANTHER" id="PTHR43707">
    <property type="entry name" value="HISTIDYL-TRNA SYNTHETASE"/>
    <property type="match status" value="1"/>
</dbReference>
<dbReference type="CDD" id="cd00773">
    <property type="entry name" value="HisRS-like_core"/>
    <property type="match status" value="1"/>
</dbReference>
<feature type="domain" description="Aminoacyl-transfer RNA synthetases class-II family profile" evidence="10">
    <location>
        <begin position="30"/>
        <end position="334"/>
    </location>
</feature>
<evidence type="ECO:0000256" key="3">
    <source>
        <dbReference type="ARBA" id="ARBA00005539"/>
    </source>
</evidence>
<dbReference type="PANTHER" id="PTHR43707:SF6">
    <property type="entry name" value="ATP PHOSPHORIBOSYLTRANSFERASE REGULATORY SUBUNIT"/>
    <property type="match status" value="1"/>
</dbReference>
<keyword evidence="11" id="KW-0808">Transferase</keyword>
<dbReference type="HAMAP" id="MF_00125">
    <property type="entry name" value="HisZ"/>
    <property type="match status" value="1"/>
</dbReference>
<keyword evidence="6 9" id="KW-0028">Amino-acid biosynthesis</keyword>
<dbReference type="InterPro" id="IPR041715">
    <property type="entry name" value="HisRS-like_core"/>
</dbReference>
<evidence type="ECO:0000256" key="4">
    <source>
        <dbReference type="ARBA" id="ARBA00020397"/>
    </source>
</evidence>
<dbReference type="InterPro" id="IPR045864">
    <property type="entry name" value="aa-tRNA-synth_II/BPL/LPL"/>
</dbReference>
<proteinExistence type="inferred from homology"/>
<dbReference type="GO" id="GO:0016757">
    <property type="term" value="F:glycosyltransferase activity"/>
    <property type="evidence" value="ECO:0007669"/>
    <property type="project" value="UniProtKB-KW"/>
</dbReference>
<comment type="pathway">
    <text evidence="2 9">Amino-acid biosynthesis; L-histidine biosynthesis; L-histidine from 5-phospho-alpha-D-ribose 1-diphosphate: step 1/9.</text>
</comment>
<accession>A0ABR7HJA4</accession>
<evidence type="ECO:0000313" key="12">
    <source>
        <dbReference type="Proteomes" id="UP000636755"/>
    </source>
</evidence>
<comment type="caution">
    <text evidence="11">The sequence shown here is derived from an EMBL/GenBank/DDBJ whole genome shotgun (WGS) entry which is preliminary data.</text>
</comment>
<evidence type="ECO:0000256" key="6">
    <source>
        <dbReference type="ARBA" id="ARBA00022605"/>
    </source>
</evidence>
<gene>
    <name evidence="9 11" type="primary">hisZ</name>
    <name evidence="11" type="ORF">H8R91_03330</name>
</gene>
<evidence type="ECO:0000256" key="8">
    <source>
        <dbReference type="ARBA" id="ARBA00025246"/>
    </source>
</evidence>
<dbReference type="PROSITE" id="PS50862">
    <property type="entry name" value="AA_TRNA_LIGASE_II"/>
    <property type="match status" value="1"/>
</dbReference>
<dbReference type="Pfam" id="PF13393">
    <property type="entry name" value="tRNA-synt_His"/>
    <property type="match status" value="1"/>
</dbReference>
<comment type="function">
    <text evidence="8 9">Required for the first step of histidine biosynthesis. May allow the feedback regulation of ATP phosphoribosyltransferase activity by histidine.</text>
</comment>
<dbReference type="RefSeq" id="WP_186934857.1">
    <property type="nucleotide sequence ID" value="NZ_JACOPS010000001.1"/>
</dbReference>
<evidence type="ECO:0000256" key="5">
    <source>
        <dbReference type="ARBA" id="ARBA00022490"/>
    </source>
</evidence>
<dbReference type="Proteomes" id="UP000636755">
    <property type="component" value="Unassembled WGS sequence"/>
</dbReference>
<dbReference type="InterPro" id="IPR004516">
    <property type="entry name" value="HisRS/HisZ"/>
</dbReference>
<protein>
    <recommendedName>
        <fullName evidence="4 9">ATP phosphoribosyltransferase regulatory subunit</fullName>
    </recommendedName>
</protein>
<comment type="miscellaneous">
    <text evidence="9">This function is generally fulfilled by the C-terminal part of HisG, which is missing in some bacteria such as this one.</text>
</comment>
<dbReference type="PIRSF" id="PIRSF001549">
    <property type="entry name" value="His-tRNA_synth"/>
    <property type="match status" value="1"/>
</dbReference>
<evidence type="ECO:0000259" key="10">
    <source>
        <dbReference type="PROSITE" id="PS50862"/>
    </source>
</evidence>
<comment type="subunit">
    <text evidence="9">Heteromultimer composed of HisG and HisZ subunits.</text>
</comment>
<sequence length="389" mass="42929">MKKNLKITPEGMKDFLFAECSAMDDVCGKIEKVFTKGGFKKVITPGIEFYDIFSMECSGIDQQSMFKSVDNKGRLLVMRPDSTLPIARMVSSRLKNSIMPVRLYYKQAVYRNNPTLMGRRNEFMQMGVELLGVKGKRADLEVLSTAIRAIMSVADDFRIELGHAQVFNALISEIDIDEDFKEKIRVTIEGKNYSALNNLLDKLEPCKAVTAIRSLPSLFGGDEVFDKATELCSGTKAVDALNYLHTLYDSLKTLGLGDKLIVDLGLVQRNDYYTGFVFCGYISGIGDAVLSGGRYDDLLSEFDAPMGAAGFAIDTDAITEKLLSDKNTSYTDVPDVLVYANDGAEIKAINAVADMQKNGINARFCVLETLEEAKAFAEKMGIDKVQIIG</sequence>
<reference evidence="11 12" key="1">
    <citation type="submission" date="2020-08" db="EMBL/GenBank/DDBJ databases">
        <title>Genome public.</title>
        <authorList>
            <person name="Liu C."/>
            <person name="Sun Q."/>
        </authorList>
    </citation>
    <scope>NUCLEOTIDE SEQUENCE [LARGE SCALE GENOMIC DNA]</scope>
    <source>
        <strain evidence="11 12">NSJ-71</strain>
    </source>
</reference>
<keyword evidence="5 9" id="KW-0963">Cytoplasm</keyword>
<dbReference type="InterPro" id="IPR004517">
    <property type="entry name" value="HisZ"/>
</dbReference>
<evidence type="ECO:0000256" key="2">
    <source>
        <dbReference type="ARBA" id="ARBA00004667"/>
    </source>
</evidence>
<evidence type="ECO:0000256" key="1">
    <source>
        <dbReference type="ARBA" id="ARBA00004496"/>
    </source>
</evidence>
<comment type="similarity">
    <text evidence="3 9">Belongs to the class-II aminoacyl-tRNA synthetase family. HisZ subfamily.</text>
</comment>
<dbReference type="NCBIfam" id="TIGR00443">
    <property type="entry name" value="hisZ_biosyn_reg"/>
    <property type="match status" value="1"/>
</dbReference>
<keyword evidence="11" id="KW-0328">Glycosyltransferase</keyword>
<evidence type="ECO:0000256" key="7">
    <source>
        <dbReference type="ARBA" id="ARBA00023102"/>
    </source>
</evidence>
<dbReference type="EMBL" id="JACOPS010000001">
    <property type="protein sequence ID" value="MBC5727578.1"/>
    <property type="molecule type" value="Genomic_DNA"/>
</dbReference>
<keyword evidence="7 9" id="KW-0368">Histidine biosynthesis</keyword>
<dbReference type="Gene3D" id="3.30.930.10">
    <property type="entry name" value="Bira Bifunctional Protein, Domain 2"/>
    <property type="match status" value="1"/>
</dbReference>
<evidence type="ECO:0000256" key="9">
    <source>
        <dbReference type="HAMAP-Rule" id="MF_00125"/>
    </source>
</evidence>
<evidence type="ECO:0000313" key="11">
    <source>
        <dbReference type="EMBL" id="MBC5727578.1"/>
    </source>
</evidence>